<evidence type="ECO:0000256" key="1">
    <source>
        <dbReference type="ARBA" id="ARBA00005627"/>
    </source>
</evidence>
<evidence type="ECO:0000313" key="6">
    <source>
        <dbReference type="Proteomes" id="UP000729913"/>
    </source>
</evidence>
<protein>
    <recommendedName>
        <fullName evidence="4">Centromere protein J C-terminal domain-containing protein</fullName>
    </recommendedName>
</protein>
<evidence type="ECO:0000313" key="5">
    <source>
        <dbReference type="EMBL" id="KAG8035477.1"/>
    </source>
</evidence>
<feature type="coiled-coil region" evidence="2">
    <location>
        <begin position="597"/>
        <end position="776"/>
    </location>
</feature>
<dbReference type="Pfam" id="PF07202">
    <property type="entry name" value="Tcp10_C"/>
    <property type="match status" value="1"/>
</dbReference>
<dbReference type="PANTHER" id="PTHR10331">
    <property type="entry name" value="T COMPLEX PROTEIN 10"/>
    <property type="match status" value="1"/>
</dbReference>
<reference evidence="5" key="2">
    <citation type="submission" date="2021-04" db="EMBL/GenBank/DDBJ databases">
        <title>Genome-wide patterns of bracovirus chromosomal integration into multiple host tissues during parasitism.</title>
        <authorList>
            <person name="Chebbi M.A.C."/>
        </authorList>
    </citation>
    <scope>NUCLEOTIDE SEQUENCE</scope>
    <source>
        <tissue evidence="5">Whole body</tissue>
    </source>
</reference>
<sequence length="1173" mass="135250">MSLEASIAERLQELRKWQINQHDRLLKQQQEQRYLLSIEQKRMYEALGLSMDDIDVTLMDELSLTKIQEHLESLPETGDKSDALDESSQYKSFQITEIKQPAVINSTESSDELSGQRQGYQTEKDNFDMSAEAEKHVTPFAKRFSTGGVRIDDMPVPSPKKDFKTLLEEKLKDSDALGDNSGIILRSNIKKQPFLRKGEGLARFRMNKTPNTEKISKSRAKFLPPVVKSKSPAVNREINQRPKEKITKINKNSGISRRNYPLPKVAQQKLNLKNLPLPKNKIQRSISPLTKPSIISGKNTALKSISVTKKISNDEFIGSDLDSSKLETKMFELLEEKAENSSFCSTSSAVVAFLQQSTPLKLKSIRKNLVMRKSGSQARKSKIIDDEIDELVHSLKSNRLQSAVDKPKWNSGPFVNESSIDNNISSTPKTNFTERRHHLGRLDGNFDGEKMVETATETDTESEKNYEDCQRFVPLTEDKNLRQVENNGDDDGSMHVRFSEYNEYKMIGLTDTSTISRDSFVDDKNWTDDSSVESSELEILTRNFEKIQQQINGMNNRDRDGVYESTDDEQSIFNETESTVDGKDDTITEIKNSVDVLRNCNENNEEFNKLNEEEFNKLDEEKNDLILKSELLKNRLLELEREIEIFRKENAALSEQRQKLNQERRDWEKELKEKEDNLRREQMEAENNLQEEKRRMAREKAALENRLRDAREKSIQAKQDRQEIDRLKDQLAELKDNFSDKENLWLTEQARQRSQIRVLQMENGKFKQEISKFQENRQSRLKKPSVVLQAKNSSGQSNKTEVKKINFDDQVENNLRKKEHELEPEAVGVKYSPDKILNSNFNFNRNLIETTAAAEDVEKKRELYKNLIKEAAGEYYDEDIENIPDNFVKIPEKPKILTPTYRKSKIVQDNFSGHSNQATQTSVELKSTVEKNEINKRIPRLIGEDLQLPHGSYQQFVREVINPTTTQYSQPASKGTDVQESRQVQQELCVESRVPVSYSPKYSHESSTRSPEVNGGLCIQAKQTPNYVADRRINQTKFVDDNESDISPRVEKIPLPRPTDNATPCPDSIQVSRLSDLTTKEKISVPTKQSVREVLHPDGHLEYWYPNGNVKKVFPDSNTSKMIYYNGDRREYPDGTVKFVYNDGTQETRYANGRIRIKDRDGHLLFDSHHPEN</sequence>
<dbReference type="GO" id="GO:0015631">
    <property type="term" value="F:tubulin binding"/>
    <property type="evidence" value="ECO:0007669"/>
    <property type="project" value="TreeGrafter"/>
</dbReference>
<feature type="domain" description="Centromere protein J C-terminal" evidence="4">
    <location>
        <begin position="1129"/>
        <end position="1157"/>
    </location>
</feature>
<dbReference type="GO" id="GO:0005813">
    <property type="term" value="C:centrosome"/>
    <property type="evidence" value="ECO:0007669"/>
    <property type="project" value="TreeGrafter"/>
</dbReference>
<evidence type="ECO:0000259" key="4">
    <source>
        <dbReference type="Pfam" id="PF07202"/>
    </source>
</evidence>
<dbReference type="OrthoDB" id="10252174at2759"/>
<accession>A0A8J5UPR0</accession>
<dbReference type="GO" id="GO:0060271">
    <property type="term" value="P:cilium assembly"/>
    <property type="evidence" value="ECO:0007669"/>
    <property type="project" value="TreeGrafter"/>
</dbReference>
<keyword evidence="2" id="KW-0175">Coiled coil</keyword>
<comment type="similarity">
    <text evidence="1">Belongs to the TCP10 family.</text>
</comment>
<comment type="caution">
    <text evidence="5">The sequence shown here is derived from an EMBL/GenBank/DDBJ whole genome shotgun (WGS) entry which is preliminary data.</text>
</comment>
<organism evidence="5 6">
    <name type="scientific">Cotesia typhae</name>
    <dbReference type="NCBI Taxonomy" id="2053667"/>
    <lineage>
        <taxon>Eukaryota</taxon>
        <taxon>Metazoa</taxon>
        <taxon>Ecdysozoa</taxon>
        <taxon>Arthropoda</taxon>
        <taxon>Hexapoda</taxon>
        <taxon>Insecta</taxon>
        <taxon>Pterygota</taxon>
        <taxon>Neoptera</taxon>
        <taxon>Endopterygota</taxon>
        <taxon>Hymenoptera</taxon>
        <taxon>Apocrita</taxon>
        <taxon>Ichneumonoidea</taxon>
        <taxon>Braconidae</taxon>
        <taxon>Microgastrinae</taxon>
        <taxon>Cotesia</taxon>
    </lineage>
</organism>
<dbReference type="Proteomes" id="UP000729913">
    <property type="component" value="Unassembled WGS sequence"/>
</dbReference>
<feature type="region of interest" description="Disordered" evidence="3">
    <location>
        <begin position="967"/>
        <end position="986"/>
    </location>
</feature>
<dbReference type="InterPro" id="IPR026581">
    <property type="entry name" value="TCP10L/CENPJ"/>
</dbReference>
<evidence type="ECO:0000256" key="2">
    <source>
        <dbReference type="SAM" id="Coils"/>
    </source>
</evidence>
<evidence type="ECO:0000256" key="3">
    <source>
        <dbReference type="SAM" id="MobiDB-lite"/>
    </source>
</evidence>
<dbReference type="AlphaFoldDB" id="A0A8J5UPR0"/>
<dbReference type="GO" id="GO:0061511">
    <property type="term" value="P:centriole elongation"/>
    <property type="evidence" value="ECO:0007669"/>
    <property type="project" value="TreeGrafter"/>
</dbReference>
<keyword evidence="6" id="KW-1185">Reference proteome</keyword>
<dbReference type="EMBL" id="JAAOIC020000060">
    <property type="protein sequence ID" value="KAG8035477.1"/>
    <property type="molecule type" value="Genomic_DNA"/>
</dbReference>
<dbReference type="GO" id="GO:0005814">
    <property type="term" value="C:centriole"/>
    <property type="evidence" value="ECO:0007669"/>
    <property type="project" value="TreeGrafter"/>
</dbReference>
<dbReference type="PANTHER" id="PTHR10331:SF6">
    <property type="entry name" value="SPINDLE ASSEMBLY ABNORMAL 4"/>
    <property type="match status" value="1"/>
</dbReference>
<reference evidence="5" key="1">
    <citation type="submission" date="2020-03" db="EMBL/GenBank/DDBJ databases">
        <authorList>
            <person name="Chebbi M.A."/>
            <person name="Drezen J.M."/>
        </authorList>
    </citation>
    <scope>NUCLEOTIDE SEQUENCE</scope>
    <source>
        <tissue evidence="5">Whole body</tissue>
    </source>
</reference>
<name>A0A8J5UPR0_9HYME</name>
<dbReference type="InterPro" id="IPR009852">
    <property type="entry name" value="CENPJ_C_dom"/>
</dbReference>
<gene>
    <name evidence="5" type="ORF">G9C98_006923</name>
</gene>
<proteinExistence type="inferred from homology"/>